<proteinExistence type="predicted"/>
<dbReference type="AlphaFoldDB" id="A0A455U415"/>
<dbReference type="InterPro" id="IPR036220">
    <property type="entry name" value="UDP-Glc/GDP-Man_DH_C_sf"/>
</dbReference>
<evidence type="ECO:0000313" key="2">
    <source>
        <dbReference type="Proteomes" id="UP000320231"/>
    </source>
</evidence>
<reference evidence="1 2" key="1">
    <citation type="journal article" date="2019" name="Microbiol. Resour. Announc.">
        <title>Complete Genome Sequence of Halomonas sulfidaeris Strain Esulfide1 Isolated from a Metal Sulfide Rock at a Depth of 2,200 Meters, Obtained Using Nanopore Sequencing.</title>
        <authorList>
            <person name="Saito M."/>
            <person name="Nishigata A."/>
            <person name="Galipon J."/>
            <person name="Arakawa K."/>
        </authorList>
    </citation>
    <scope>NUCLEOTIDE SEQUENCE [LARGE SCALE GENOMIC DNA]</scope>
    <source>
        <strain evidence="1 2">ATCC BAA-803</strain>
    </source>
</reference>
<dbReference type="Proteomes" id="UP000320231">
    <property type="component" value="Chromosome"/>
</dbReference>
<evidence type="ECO:0000313" key="1">
    <source>
        <dbReference type="EMBL" id="BBI60625.1"/>
    </source>
</evidence>
<protein>
    <submittedName>
        <fullName evidence="1">Uncharacterized protein</fullName>
    </submittedName>
</protein>
<dbReference type="SUPFAM" id="SSF52413">
    <property type="entry name" value="UDP-glucose/GDP-mannose dehydrogenase C-terminal domain"/>
    <property type="match status" value="1"/>
</dbReference>
<gene>
    <name evidence="1" type="ORF">HSBAA_19310</name>
</gene>
<dbReference type="KEGG" id="hsr:HSBAA_19310"/>
<dbReference type="EMBL" id="AP019514">
    <property type="protein sequence ID" value="BBI60625.1"/>
    <property type="molecule type" value="Genomic_DNA"/>
</dbReference>
<accession>A0A455U415</accession>
<dbReference type="Gene3D" id="3.40.50.720">
    <property type="entry name" value="NAD(P)-binding Rossmann-like Domain"/>
    <property type="match status" value="1"/>
</dbReference>
<organism evidence="1 2">
    <name type="scientific">Vreelandella sulfidaeris</name>
    <dbReference type="NCBI Taxonomy" id="115553"/>
    <lineage>
        <taxon>Bacteria</taxon>
        <taxon>Pseudomonadati</taxon>
        <taxon>Pseudomonadota</taxon>
        <taxon>Gammaproteobacteria</taxon>
        <taxon>Oceanospirillales</taxon>
        <taxon>Halomonadaceae</taxon>
        <taxon>Vreelandella</taxon>
    </lineage>
</organism>
<name>A0A455U415_9GAMM</name>
<sequence>MCEISNCTLMESLWHVGAMVQANEPEAMLDDKQIYWLRYDLSQMATRDQAGKGANSLEISTEWKIFCAVDFGWPKQQLTAPVIICERNPLEPAADVADVKAAGLLYYPVCRDYVIQEYV</sequence>